<evidence type="ECO:0000256" key="1">
    <source>
        <dbReference type="ARBA" id="ARBA00022574"/>
    </source>
</evidence>
<dbReference type="InterPro" id="IPR036322">
    <property type="entry name" value="WD40_repeat_dom_sf"/>
</dbReference>
<dbReference type="InterPro" id="IPR001680">
    <property type="entry name" value="WD40_rpt"/>
</dbReference>
<keyword evidence="2" id="KW-0677">Repeat</keyword>
<dbReference type="Pfam" id="PF00400">
    <property type="entry name" value="WD40"/>
    <property type="match status" value="1"/>
</dbReference>
<dbReference type="GO" id="GO:0051015">
    <property type="term" value="F:actin filament binding"/>
    <property type="evidence" value="ECO:0007669"/>
    <property type="project" value="TreeGrafter"/>
</dbReference>
<evidence type="ECO:0000313" key="4">
    <source>
        <dbReference type="EMBL" id="PRQ23919.1"/>
    </source>
</evidence>
<dbReference type="InterPro" id="IPR019775">
    <property type="entry name" value="WD40_repeat_CS"/>
</dbReference>
<keyword evidence="1 3" id="KW-0853">WD repeat</keyword>
<dbReference type="EMBL" id="PDCK01000044">
    <property type="protein sequence ID" value="PRQ23919.1"/>
    <property type="molecule type" value="Genomic_DNA"/>
</dbReference>
<dbReference type="PANTHER" id="PTHR19856">
    <property type="entry name" value="WD-REPEATCONTAINING PROTEIN WDR1"/>
    <property type="match status" value="1"/>
</dbReference>
<evidence type="ECO:0000256" key="2">
    <source>
        <dbReference type="ARBA" id="ARBA00022737"/>
    </source>
</evidence>
<dbReference type="InterPro" id="IPR015943">
    <property type="entry name" value="WD40/YVTN_repeat-like_dom_sf"/>
</dbReference>
<organism evidence="4 5">
    <name type="scientific">Rosa chinensis</name>
    <name type="common">China rose</name>
    <dbReference type="NCBI Taxonomy" id="74649"/>
    <lineage>
        <taxon>Eukaryota</taxon>
        <taxon>Viridiplantae</taxon>
        <taxon>Streptophyta</taxon>
        <taxon>Embryophyta</taxon>
        <taxon>Tracheophyta</taxon>
        <taxon>Spermatophyta</taxon>
        <taxon>Magnoliopsida</taxon>
        <taxon>eudicotyledons</taxon>
        <taxon>Gunneridae</taxon>
        <taxon>Pentapetalae</taxon>
        <taxon>rosids</taxon>
        <taxon>fabids</taxon>
        <taxon>Rosales</taxon>
        <taxon>Rosaceae</taxon>
        <taxon>Rosoideae</taxon>
        <taxon>Rosoideae incertae sedis</taxon>
        <taxon>Rosa</taxon>
    </lineage>
</organism>
<dbReference type="AlphaFoldDB" id="A0A2P6PPR3"/>
<keyword evidence="5" id="KW-1185">Reference proteome</keyword>
<dbReference type="SMART" id="SM00320">
    <property type="entry name" value="WD40"/>
    <property type="match status" value="1"/>
</dbReference>
<sequence>MKGLLSNSSSLTDGSKFITVSSDKKGLIFDGKTAEKIGELSSKDGHKGSIYALSWSPDGKQILTVSADKSAKVWDICEDGNGKVN</sequence>
<dbReference type="Gene3D" id="2.130.10.10">
    <property type="entry name" value="YVTN repeat-like/Quinoprotein amine dehydrogenase"/>
    <property type="match status" value="1"/>
</dbReference>
<protein>
    <submittedName>
        <fullName evidence="4">Putative transcription factor WD40-like family</fullName>
    </submittedName>
</protein>
<dbReference type="GO" id="GO:0030864">
    <property type="term" value="C:cortical actin cytoskeleton"/>
    <property type="evidence" value="ECO:0007669"/>
    <property type="project" value="TreeGrafter"/>
</dbReference>
<name>A0A2P6PPR3_ROSCH</name>
<dbReference type="Gramene" id="PRQ23919">
    <property type="protein sequence ID" value="PRQ23919"/>
    <property type="gene ID" value="RchiOBHm_Chr6g0266701"/>
</dbReference>
<dbReference type="PANTHER" id="PTHR19856:SF0">
    <property type="entry name" value="WD REPEAT-CONTAINING PROTEIN 1"/>
    <property type="match status" value="1"/>
</dbReference>
<comment type="caution">
    <text evidence="4">The sequence shown here is derived from an EMBL/GenBank/DDBJ whole genome shotgun (WGS) entry which is preliminary data.</text>
</comment>
<dbReference type="PROSITE" id="PS00678">
    <property type="entry name" value="WD_REPEATS_1"/>
    <property type="match status" value="1"/>
</dbReference>
<accession>A0A2P6PPR3</accession>
<evidence type="ECO:0000256" key="3">
    <source>
        <dbReference type="PROSITE-ProRule" id="PRU00221"/>
    </source>
</evidence>
<dbReference type="Proteomes" id="UP000238479">
    <property type="component" value="Chromosome 6"/>
</dbReference>
<dbReference type="STRING" id="74649.A0A2P6PPR3"/>
<feature type="repeat" description="WD" evidence="3">
    <location>
        <begin position="43"/>
        <end position="76"/>
    </location>
</feature>
<dbReference type="PROSITE" id="PS50082">
    <property type="entry name" value="WD_REPEATS_2"/>
    <property type="match status" value="1"/>
</dbReference>
<gene>
    <name evidence="4" type="ORF">RchiOBHm_Chr6g0266701</name>
</gene>
<dbReference type="PROSITE" id="PS50294">
    <property type="entry name" value="WD_REPEATS_REGION"/>
    <property type="match status" value="1"/>
</dbReference>
<dbReference type="GO" id="GO:0030042">
    <property type="term" value="P:actin filament depolymerization"/>
    <property type="evidence" value="ECO:0007669"/>
    <property type="project" value="TreeGrafter"/>
</dbReference>
<reference evidence="4 5" key="1">
    <citation type="journal article" date="2018" name="Nat. Genet.">
        <title>The Rosa genome provides new insights in the design of modern roses.</title>
        <authorList>
            <person name="Bendahmane M."/>
        </authorList>
    </citation>
    <scope>NUCLEOTIDE SEQUENCE [LARGE SCALE GENOMIC DNA]</scope>
    <source>
        <strain evidence="5">cv. Old Blush</strain>
    </source>
</reference>
<dbReference type="SUPFAM" id="SSF50978">
    <property type="entry name" value="WD40 repeat-like"/>
    <property type="match status" value="1"/>
</dbReference>
<evidence type="ECO:0000313" key="5">
    <source>
        <dbReference type="Proteomes" id="UP000238479"/>
    </source>
</evidence>
<proteinExistence type="predicted"/>